<reference evidence="3 4" key="1">
    <citation type="submission" date="2018-06" db="EMBL/GenBank/DDBJ databases">
        <title>Genomic Encyclopedia of Type Strains, Phase III (KMG-III): the genomes of soil and plant-associated and newly described type strains.</title>
        <authorList>
            <person name="Whitman W."/>
        </authorList>
    </citation>
    <scope>NUCLEOTIDE SEQUENCE [LARGE SCALE GENOMIC DNA]</scope>
    <source>
        <strain evidence="3 4">CGMCC 4.7090</strain>
    </source>
</reference>
<dbReference type="PROSITE" id="PS50937">
    <property type="entry name" value="HTH_MERR_2"/>
    <property type="match status" value="1"/>
</dbReference>
<dbReference type="CDD" id="cd01109">
    <property type="entry name" value="HTH_YyaN"/>
    <property type="match status" value="1"/>
</dbReference>
<evidence type="ECO:0000313" key="3">
    <source>
        <dbReference type="EMBL" id="RAK29738.1"/>
    </source>
</evidence>
<dbReference type="Gene3D" id="1.10.1660.10">
    <property type="match status" value="1"/>
</dbReference>
<dbReference type="PROSITE" id="PS00552">
    <property type="entry name" value="HTH_MERR_1"/>
    <property type="match status" value="1"/>
</dbReference>
<organism evidence="3 4">
    <name type="scientific">Actinoplanes lutulentus</name>
    <dbReference type="NCBI Taxonomy" id="1287878"/>
    <lineage>
        <taxon>Bacteria</taxon>
        <taxon>Bacillati</taxon>
        <taxon>Actinomycetota</taxon>
        <taxon>Actinomycetes</taxon>
        <taxon>Micromonosporales</taxon>
        <taxon>Micromonosporaceae</taxon>
        <taxon>Actinoplanes</taxon>
    </lineage>
</organism>
<dbReference type="Pfam" id="PF13411">
    <property type="entry name" value="MerR_1"/>
    <property type="match status" value="1"/>
</dbReference>
<evidence type="ECO:0000256" key="1">
    <source>
        <dbReference type="ARBA" id="ARBA00023125"/>
    </source>
</evidence>
<dbReference type="GO" id="GO:0003700">
    <property type="term" value="F:DNA-binding transcription factor activity"/>
    <property type="evidence" value="ECO:0007669"/>
    <property type="project" value="InterPro"/>
</dbReference>
<dbReference type="SMART" id="SM00422">
    <property type="entry name" value="HTH_MERR"/>
    <property type="match status" value="1"/>
</dbReference>
<dbReference type="Proteomes" id="UP000249341">
    <property type="component" value="Unassembled WGS sequence"/>
</dbReference>
<dbReference type="PANTHER" id="PTHR30204">
    <property type="entry name" value="REDOX-CYCLING DRUG-SENSING TRANSCRIPTIONAL ACTIVATOR SOXR"/>
    <property type="match status" value="1"/>
</dbReference>
<sequence>MAIIRTGYDTFPKAAGEEEAIRVCVRARSKIYRRAMNANEQLAQALRLAVDPPGGVSVDGLRDLVADDDSLRWDIATAAQRVGVSPHTLRYYERIGLVTVPRNPAGHRAYDAAAVRRLVFLTRMRTSGMPISDLRQYIELVDRGDVTIPDRLDLMLEHRDTLRAQIAQLQLALAATEYKIATYGGATQP</sequence>
<dbReference type="PANTHER" id="PTHR30204:SF98">
    <property type="entry name" value="HTH-TYPE TRANSCRIPTIONAL REGULATOR ADHR"/>
    <property type="match status" value="1"/>
</dbReference>
<keyword evidence="1" id="KW-0238">DNA-binding</keyword>
<dbReference type="InterPro" id="IPR000551">
    <property type="entry name" value="MerR-type_HTH_dom"/>
</dbReference>
<dbReference type="InterPro" id="IPR047057">
    <property type="entry name" value="MerR_fam"/>
</dbReference>
<dbReference type="EMBL" id="QLMJ01000017">
    <property type="protein sequence ID" value="RAK29738.1"/>
    <property type="molecule type" value="Genomic_DNA"/>
</dbReference>
<dbReference type="PRINTS" id="PR00040">
    <property type="entry name" value="HTHMERR"/>
</dbReference>
<evidence type="ECO:0000259" key="2">
    <source>
        <dbReference type="PROSITE" id="PS50937"/>
    </source>
</evidence>
<proteinExistence type="predicted"/>
<keyword evidence="4" id="KW-1185">Reference proteome</keyword>
<gene>
    <name evidence="3" type="ORF">B0I29_11764</name>
</gene>
<feature type="domain" description="HTH merR-type" evidence="2">
    <location>
        <begin position="72"/>
        <end position="140"/>
    </location>
</feature>
<evidence type="ECO:0000313" key="4">
    <source>
        <dbReference type="Proteomes" id="UP000249341"/>
    </source>
</evidence>
<name>A0A327ZBE3_9ACTN</name>
<protein>
    <submittedName>
        <fullName evidence="3">MerR family transcriptional regulator</fullName>
    </submittedName>
</protein>
<comment type="caution">
    <text evidence="3">The sequence shown here is derived from an EMBL/GenBank/DDBJ whole genome shotgun (WGS) entry which is preliminary data.</text>
</comment>
<dbReference type="GO" id="GO:0003677">
    <property type="term" value="F:DNA binding"/>
    <property type="evidence" value="ECO:0007669"/>
    <property type="project" value="UniProtKB-KW"/>
</dbReference>
<accession>A0A327ZBE3</accession>
<dbReference type="SUPFAM" id="SSF46955">
    <property type="entry name" value="Putative DNA-binding domain"/>
    <property type="match status" value="1"/>
</dbReference>
<dbReference type="AlphaFoldDB" id="A0A327ZBE3"/>
<dbReference type="InterPro" id="IPR009061">
    <property type="entry name" value="DNA-bd_dom_put_sf"/>
</dbReference>